<reference evidence="1" key="1">
    <citation type="submission" date="2014-09" db="EMBL/GenBank/DDBJ databases">
        <authorList>
            <person name="Magalhaes I.L.F."/>
            <person name="Oliveira U."/>
            <person name="Santos F.R."/>
            <person name="Vidigal T.H.D.A."/>
            <person name="Brescovit A.D."/>
            <person name="Santos A.J."/>
        </authorList>
    </citation>
    <scope>NUCLEOTIDE SEQUENCE</scope>
    <source>
        <tissue evidence="1">Shoot tissue taken approximately 20 cm above the soil surface</tissue>
    </source>
</reference>
<reference evidence="1" key="2">
    <citation type="journal article" date="2015" name="Data Brief">
        <title>Shoot transcriptome of the giant reed, Arundo donax.</title>
        <authorList>
            <person name="Barrero R.A."/>
            <person name="Guerrero F.D."/>
            <person name="Moolhuijzen P."/>
            <person name="Goolsby J.A."/>
            <person name="Tidwell J."/>
            <person name="Bellgard S.E."/>
            <person name="Bellgard M.I."/>
        </authorList>
    </citation>
    <scope>NUCLEOTIDE SEQUENCE</scope>
    <source>
        <tissue evidence="1">Shoot tissue taken approximately 20 cm above the soil surface</tissue>
    </source>
</reference>
<name>A0A0A9HIP2_ARUDO</name>
<evidence type="ECO:0000313" key="1">
    <source>
        <dbReference type="EMBL" id="JAE37035.1"/>
    </source>
</evidence>
<dbReference type="AlphaFoldDB" id="A0A0A9HIP2"/>
<organism evidence="1">
    <name type="scientific">Arundo donax</name>
    <name type="common">Giant reed</name>
    <name type="synonym">Donax arundinaceus</name>
    <dbReference type="NCBI Taxonomy" id="35708"/>
    <lineage>
        <taxon>Eukaryota</taxon>
        <taxon>Viridiplantae</taxon>
        <taxon>Streptophyta</taxon>
        <taxon>Embryophyta</taxon>
        <taxon>Tracheophyta</taxon>
        <taxon>Spermatophyta</taxon>
        <taxon>Magnoliopsida</taxon>
        <taxon>Liliopsida</taxon>
        <taxon>Poales</taxon>
        <taxon>Poaceae</taxon>
        <taxon>PACMAD clade</taxon>
        <taxon>Arundinoideae</taxon>
        <taxon>Arundineae</taxon>
        <taxon>Arundo</taxon>
    </lineage>
</organism>
<dbReference type="EMBL" id="GBRH01160861">
    <property type="protein sequence ID" value="JAE37035.1"/>
    <property type="molecule type" value="Transcribed_RNA"/>
</dbReference>
<accession>A0A0A9HIP2</accession>
<proteinExistence type="predicted"/>
<sequence>MSRALGSVWNSFDFAQSAF</sequence>
<protein>
    <submittedName>
        <fullName evidence="1">Uncharacterized protein</fullName>
    </submittedName>
</protein>